<feature type="transmembrane region" description="Helical" evidence="7">
    <location>
        <begin position="221"/>
        <end position="239"/>
    </location>
</feature>
<keyword evidence="4 7" id="KW-0812">Transmembrane</keyword>
<comment type="caution">
    <text evidence="8">The sequence shown here is derived from an EMBL/GenBank/DDBJ whole genome shotgun (WGS) entry which is preliminary data.</text>
</comment>
<dbReference type="RefSeq" id="WP_280599496.1">
    <property type="nucleotide sequence ID" value="NZ_JARXRN010000016.1"/>
</dbReference>
<evidence type="ECO:0000313" key="9">
    <source>
        <dbReference type="Proteomes" id="UP001156831"/>
    </source>
</evidence>
<feature type="transmembrane region" description="Helical" evidence="7">
    <location>
        <begin position="105"/>
        <end position="123"/>
    </location>
</feature>
<evidence type="ECO:0000256" key="1">
    <source>
        <dbReference type="ARBA" id="ARBA00004651"/>
    </source>
</evidence>
<dbReference type="InterPro" id="IPR014047">
    <property type="entry name" value="Chr_Tranpt_l_chain"/>
</dbReference>
<feature type="transmembrane region" description="Helical" evidence="7">
    <location>
        <begin position="135"/>
        <end position="168"/>
    </location>
</feature>
<feature type="transmembrane region" description="Helical" evidence="7">
    <location>
        <begin position="320"/>
        <end position="340"/>
    </location>
</feature>
<gene>
    <name evidence="8" type="primary">chrA</name>
    <name evidence="8" type="ORF">QFW80_02405</name>
</gene>
<evidence type="ECO:0000256" key="5">
    <source>
        <dbReference type="ARBA" id="ARBA00022989"/>
    </source>
</evidence>
<evidence type="ECO:0000256" key="7">
    <source>
        <dbReference type="SAM" id="Phobius"/>
    </source>
</evidence>
<keyword evidence="6 7" id="KW-0472">Membrane</keyword>
<evidence type="ECO:0000256" key="3">
    <source>
        <dbReference type="ARBA" id="ARBA00022475"/>
    </source>
</evidence>
<feature type="transmembrane region" description="Helical" evidence="7">
    <location>
        <begin position="71"/>
        <end position="93"/>
    </location>
</feature>
<feature type="transmembrane region" description="Helical" evidence="7">
    <location>
        <begin position="287"/>
        <end position="308"/>
    </location>
</feature>
<feature type="transmembrane region" description="Helical" evidence="7">
    <location>
        <begin position="254"/>
        <end position="275"/>
    </location>
</feature>
<accession>A0ABT6JFA5</accession>
<dbReference type="PANTHER" id="PTHR33567">
    <property type="entry name" value="CHROMATE ION TRANSPORTER (EUROFUNG)"/>
    <property type="match status" value="1"/>
</dbReference>
<dbReference type="InterPro" id="IPR003370">
    <property type="entry name" value="Chromate_transpt"/>
</dbReference>
<dbReference type="NCBIfam" id="TIGR00937">
    <property type="entry name" value="2A51"/>
    <property type="match status" value="1"/>
</dbReference>
<feature type="transmembrane region" description="Helical" evidence="7">
    <location>
        <begin position="352"/>
        <end position="385"/>
    </location>
</feature>
<sequence length="389" mass="39277">MFRTFLRLGLTSFGGPVAHIGYLRRECVGRRGWLDDARFAQLVAVCQFLPGPASSQLGFALGLVRAGWRGALAAFVAFTLPSALLLFAFATLLPRLAGQAWLPTALHGLKLVAVAVVAHGLIGMARRLTPDAPRIAIGLGAAALVVLTGNAWSQLAAIALGGIAGWLACRGEAAVPSPPLPLPHRRRMGAWLLAAWLALLAVALLVPALGVDGTAGVAAAFYRAGALVFGGGHVVLPLLQDAVVTPGWVDADTFLAGYGAAQAVPGPMFTLAAFLGAQSPSALAPGLVASLAVLAIFLPGLLLLAAVLPFQAALSQHPAAARTMAGINAAVVGLLAAAFIDPVLREGIRGPVDLMVAAVALALLASGRVPVLVVVAGCVTAALAAPAAA</sequence>
<keyword evidence="3" id="KW-1003">Cell membrane</keyword>
<keyword evidence="9" id="KW-1185">Reference proteome</keyword>
<dbReference type="Proteomes" id="UP001156831">
    <property type="component" value="Unassembled WGS sequence"/>
</dbReference>
<protein>
    <submittedName>
        <fullName evidence="8">Chromate efflux transporter</fullName>
    </submittedName>
</protein>
<keyword evidence="5 7" id="KW-1133">Transmembrane helix</keyword>
<feature type="transmembrane region" description="Helical" evidence="7">
    <location>
        <begin position="188"/>
        <end position="209"/>
    </location>
</feature>
<evidence type="ECO:0000256" key="2">
    <source>
        <dbReference type="ARBA" id="ARBA00005262"/>
    </source>
</evidence>
<organism evidence="8 9">
    <name type="scientific">Luteimonas rhizosphaericola</name>
    <dbReference type="NCBI Taxonomy" id="3042024"/>
    <lineage>
        <taxon>Bacteria</taxon>
        <taxon>Pseudomonadati</taxon>
        <taxon>Pseudomonadota</taxon>
        <taxon>Gammaproteobacteria</taxon>
        <taxon>Lysobacterales</taxon>
        <taxon>Lysobacteraceae</taxon>
        <taxon>Luteimonas</taxon>
    </lineage>
</organism>
<dbReference type="PIRSF" id="PIRSF004810">
    <property type="entry name" value="ChrA"/>
    <property type="match status" value="1"/>
</dbReference>
<dbReference type="PANTHER" id="PTHR33567:SF3">
    <property type="entry name" value="CHROMATE ION TRANSPORTER (EUROFUNG)"/>
    <property type="match status" value="1"/>
</dbReference>
<dbReference type="Pfam" id="PF02417">
    <property type="entry name" value="Chromate_transp"/>
    <property type="match status" value="2"/>
</dbReference>
<evidence type="ECO:0000256" key="4">
    <source>
        <dbReference type="ARBA" id="ARBA00022692"/>
    </source>
</evidence>
<comment type="similarity">
    <text evidence="2">Belongs to the chromate ion transporter (CHR) (TC 2.A.51) family.</text>
</comment>
<evidence type="ECO:0000256" key="6">
    <source>
        <dbReference type="ARBA" id="ARBA00023136"/>
    </source>
</evidence>
<dbReference type="EMBL" id="JARXRN010000016">
    <property type="protein sequence ID" value="MDH5829372.1"/>
    <property type="molecule type" value="Genomic_DNA"/>
</dbReference>
<reference evidence="8 9" key="1">
    <citation type="submission" date="2023-04" db="EMBL/GenBank/DDBJ databases">
        <title>Luteimonas sp. M1R5S18.</title>
        <authorList>
            <person name="Sun J.-Q."/>
        </authorList>
    </citation>
    <scope>NUCLEOTIDE SEQUENCE [LARGE SCALE GENOMIC DNA]</scope>
    <source>
        <strain evidence="8 9">M1R5S18</strain>
    </source>
</reference>
<proteinExistence type="inferred from homology"/>
<comment type="subcellular location">
    <subcellularLocation>
        <location evidence="1">Cell membrane</location>
        <topology evidence="1">Multi-pass membrane protein</topology>
    </subcellularLocation>
</comment>
<evidence type="ECO:0000313" key="8">
    <source>
        <dbReference type="EMBL" id="MDH5829372.1"/>
    </source>
</evidence>
<name>A0ABT6JFA5_9GAMM</name>